<keyword evidence="2" id="KW-1185">Reference proteome</keyword>
<protein>
    <submittedName>
        <fullName evidence="1">Uncharacterized protein</fullName>
    </submittedName>
</protein>
<dbReference type="EMBL" id="JACJLU010000011">
    <property type="protein sequence ID" value="MBM6832034.1"/>
    <property type="molecule type" value="Genomic_DNA"/>
</dbReference>
<reference evidence="1 2" key="1">
    <citation type="journal article" date="2021" name="Sci. Rep.">
        <title>The distribution of antibiotic resistance genes in chicken gut microbiota commensals.</title>
        <authorList>
            <person name="Juricova H."/>
            <person name="Matiasovicova J."/>
            <person name="Kubasova T."/>
            <person name="Cejkova D."/>
            <person name="Rychlik I."/>
        </authorList>
    </citation>
    <scope>NUCLEOTIDE SEQUENCE [LARGE SCALE GENOMIC DNA]</scope>
    <source>
        <strain evidence="1 2">An423</strain>
    </source>
</reference>
<name>A0ABS2FRM1_9FIRM</name>
<comment type="caution">
    <text evidence="1">The sequence shown here is derived from an EMBL/GenBank/DDBJ whole genome shotgun (WGS) entry which is preliminary data.</text>
</comment>
<organism evidence="1 2">
    <name type="scientific">Faecalicoccus acidiformans</name>
    <dbReference type="NCBI Taxonomy" id="915173"/>
    <lineage>
        <taxon>Bacteria</taxon>
        <taxon>Bacillati</taxon>
        <taxon>Bacillota</taxon>
        <taxon>Erysipelotrichia</taxon>
        <taxon>Erysipelotrichales</taxon>
        <taxon>Erysipelotrichaceae</taxon>
        <taxon>Faecalicoccus</taxon>
    </lineage>
</organism>
<accession>A0ABS2FRM1</accession>
<dbReference type="Proteomes" id="UP000775500">
    <property type="component" value="Unassembled WGS sequence"/>
</dbReference>
<proteinExistence type="predicted"/>
<evidence type="ECO:0000313" key="1">
    <source>
        <dbReference type="EMBL" id="MBM6832034.1"/>
    </source>
</evidence>
<dbReference type="RefSeq" id="WP_204686339.1">
    <property type="nucleotide sequence ID" value="NZ_JACJLU010000011.1"/>
</dbReference>
<sequence>MEIITNQEGLEWLLARINEDEFNSLKIEGISTDGNVEIIDPKEYLKNVKS</sequence>
<gene>
    <name evidence="1" type="ORF">H5982_07960</name>
</gene>
<evidence type="ECO:0000313" key="2">
    <source>
        <dbReference type="Proteomes" id="UP000775500"/>
    </source>
</evidence>